<evidence type="ECO:0008006" key="3">
    <source>
        <dbReference type="Google" id="ProtNLM"/>
    </source>
</evidence>
<name>A0ABT3LZI1_9LEPT</name>
<keyword evidence="2" id="KW-1185">Reference proteome</keyword>
<dbReference type="RefSeq" id="WP_265375978.1">
    <property type="nucleotide sequence ID" value="NZ_JAMQPV010000002.1"/>
</dbReference>
<reference evidence="1 2" key="1">
    <citation type="submission" date="2022-06" db="EMBL/GenBank/DDBJ databases">
        <title>Leptospira isolates from biofilms formed at urban environments.</title>
        <authorList>
            <person name="Ribeiro P.S."/>
            <person name="Sousa T."/>
            <person name="Carvalho N."/>
            <person name="Aburjaile F."/>
            <person name="Neves F."/>
            <person name="Oliveira D."/>
            <person name="Blanco L."/>
            <person name="Lima J."/>
            <person name="Costa F."/>
            <person name="Brenig B."/>
            <person name="Soares S."/>
            <person name="Ramos R."/>
            <person name="Goes-Neto A."/>
            <person name="Matiuzzi M."/>
            <person name="Azevedo V."/>
            <person name="Ristow P."/>
        </authorList>
    </citation>
    <scope>NUCLEOTIDE SEQUENCE [LARGE SCALE GENOMIC DNA]</scope>
    <source>
        <strain evidence="1 2">VSF25</strain>
    </source>
</reference>
<gene>
    <name evidence="1" type="ORF">ND812_13650</name>
</gene>
<protein>
    <recommendedName>
        <fullName evidence="3">Lipoprotein</fullName>
    </recommendedName>
</protein>
<evidence type="ECO:0000313" key="2">
    <source>
        <dbReference type="Proteomes" id="UP001209737"/>
    </source>
</evidence>
<dbReference type="EMBL" id="JAMQPV010000002">
    <property type="protein sequence ID" value="MCW7463139.1"/>
    <property type="molecule type" value="Genomic_DNA"/>
</dbReference>
<sequence>MNKLIYTIVSLLTINCAIPARVEKMVISDVKSKNKINSEIFIKESKGGEMTLPFWLPKISNENFTLAIKNSILNNEKFKSISNIQNNNWTLDIEIIDWDHPWIGTDFTHTLTVRYIILNEKNIEVYKRDIRSKGTATISESLIGVYRANRANEYAAKENIKLFLLDLDNLK</sequence>
<organism evidence="1 2">
    <name type="scientific">Leptospira limi</name>
    <dbReference type="NCBI Taxonomy" id="2950023"/>
    <lineage>
        <taxon>Bacteria</taxon>
        <taxon>Pseudomonadati</taxon>
        <taxon>Spirochaetota</taxon>
        <taxon>Spirochaetia</taxon>
        <taxon>Leptospirales</taxon>
        <taxon>Leptospiraceae</taxon>
        <taxon>Leptospira</taxon>
    </lineage>
</organism>
<dbReference type="Proteomes" id="UP001209737">
    <property type="component" value="Unassembled WGS sequence"/>
</dbReference>
<evidence type="ECO:0000313" key="1">
    <source>
        <dbReference type="EMBL" id="MCW7463139.1"/>
    </source>
</evidence>
<accession>A0ABT3LZI1</accession>
<comment type="caution">
    <text evidence="1">The sequence shown here is derived from an EMBL/GenBank/DDBJ whole genome shotgun (WGS) entry which is preliminary data.</text>
</comment>
<proteinExistence type="predicted"/>